<name>A0ABS1KU14_9BACT</name>
<feature type="domain" description="Transglutaminase-like" evidence="2">
    <location>
        <begin position="316"/>
        <end position="396"/>
    </location>
</feature>
<protein>
    <submittedName>
        <fullName evidence="4">DUF3857 domain-containing protein</fullName>
    </submittedName>
</protein>
<dbReference type="InterPro" id="IPR002931">
    <property type="entry name" value="Transglutaminase-like"/>
</dbReference>
<dbReference type="Gene3D" id="2.60.120.1130">
    <property type="match status" value="1"/>
</dbReference>
<dbReference type="Gene3D" id="3.10.620.30">
    <property type="match status" value="1"/>
</dbReference>
<sequence>MKTLFSGLLLALVVSHASAQKAPVKFGDVPLEDLQMKRYPLDSSASAVVLADYGQSTLEFDQTNGFFLLFERTTRIKILTKEGLDEANFTIPLYHNGSADEKVSGLKTATYNLENGKVVETRGKSDNVFKEKYDANVDLMKVTLPAVKEGSVVEITYKVNSDFFVNLQDWEFQRTIPVRLSEYRANIPEYFSYDKYMQGYLTLFVNEQKEEASSITFNNKERSGGNVSTTTYSQDKLDFRQIRHRWVVKDAPAFKVEPFLTTYRDYISKINFELSYIKYPNQPIKPYLGTWGEICEKLNTDEDFGGEVRGNGFLKKYVEEATAKATTPEEKVIALHKFVADRMTWNGESRKYTASSLKKVFEEGKGNSAEINLLLASMLEKAELEAYPVLISTRDHGFVRESVAILDQFNYAICAVKLNDKVMLLDATDNLLPSGVLPERCLNGQGLLVSKAGPQWVALKAPKSRKVVSANLVVSQNGGLKGSFKVDQSGYYARKSRKEYFASGEKDYVKNVFDEHTWQIDKSTFQNHKDVTQVFKEEYDVTLEEGGADAIDVIYLDVVSLSRDKENPFKAEKREYPVDFGSPYEEMYLARIVIPEGYVADEIPKPKILLLPENSAKYSYNITQFGNTLNVASQLQVNRSLFTQDEYVHLREFYAQMVAKQAEQIVLKKKQ</sequence>
<dbReference type="InterPro" id="IPR024618">
    <property type="entry name" value="DUF3857"/>
</dbReference>
<comment type="caution">
    <text evidence="4">The sequence shown here is derived from an EMBL/GenBank/DDBJ whole genome shotgun (WGS) entry which is preliminary data.</text>
</comment>
<proteinExistence type="predicted"/>
<dbReference type="Gene3D" id="2.60.40.3140">
    <property type="match status" value="1"/>
</dbReference>
<evidence type="ECO:0000256" key="1">
    <source>
        <dbReference type="SAM" id="SignalP"/>
    </source>
</evidence>
<gene>
    <name evidence="4" type="ORF">JI741_11335</name>
</gene>
<feature type="domain" description="DUF3857" evidence="3">
    <location>
        <begin position="72"/>
        <end position="196"/>
    </location>
</feature>
<feature type="chain" id="PRO_5046187950" evidence="1">
    <location>
        <begin position="20"/>
        <end position="671"/>
    </location>
</feature>
<dbReference type="Pfam" id="PF01841">
    <property type="entry name" value="Transglut_core"/>
    <property type="match status" value="1"/>
</dbReference>
<dbReference type="EMBL" id="JAERRB010000003">
    <property type="protein sequence ID" value="MBL0741816.1"/>
    <property type="molecule type" value="Genomic_DNA"/>
</dbReference>
<evidence type="ECO:0000313" key="4">
    <source>
        <dbReference type="EMBL" id="MBL0741816.1"/>
    </source>
</evidence>
<organism evidence="4 5">
    <name type="scientific">Chryseolinea lacunae</name>
    <dbReference type="NCBI Taxonomy" id="2801331"/>
    <lineage>
        <taxon>Bacteria</taxon>
        <taxon>Pseudomonadati</taxon>
        <taxon>Bacteroidota</taxon>
        <taxon>Cytophagia</taxon>
        <taxon>Cytophagales</taxon>
        <taxon>Fulvivirgaceae</taxon>
        <taxon>Chryseolinea</taxon>
    </lineage>
</organism>
<dbReference type="RefSeq" id="WP_202009345.1">
    <property type="nucleotide sequence ID" value="NZ_JAERRB010000003.1"/>
</dbReference>
<evidence type="ECO:0000313" key="5">
    <source>
        <dbReference type="Proteomes" id="UP000613030"/>
    </source>
</evidence>
<accession>A0ABS1KU14</accession>
<dbReference type="SUPFAM" id="SSF54001">
    <property type="entry name" value="Cysteine proteinases"/>
    <property type="match status" value="1"/>
</dbReference>
<dbReference type="Pfam" id="PF12969">
    <property type="entry name" value="DUF3857"/>
    <property type="match status" value="1"/>
</dbReference>
<dbReference type="Proteomes" id="UP000613030">
    <property type="component" value="Unassembled WGS sequence"/>
</dbReference>
<dbReference type="InterPro" id="IPR038765">
    <property type="entry name" value="Papain-like_cys_pep_sf"/>
</dbReference>
<keyword evidence="1" id="KW-0732">Signal</keyword>
<evidence type="ECO:0000259" key="2">
    <source>
        <dbReference type="Pfam" id="PF01841"/>
    </source>
</evidence>
<evidence type="ECO:0000259" key="3">
    <source>
        <dbReference type="Pfam" id="PF12969"/>
    </source>
</evidence>
<reference evidence="4 5" key="1">
    <citation type="submission" date="2021-01" db="EMBL/GenBank/DDBJ databases">
        <title>Chryseolinea sp. Jin1 Genome sequencing and assembly.</title>
        <authorList>
            <person name="Kim I."/>
        </authorList>
    </citation>
    <scope>NUCLEOTIDE SEQUENCE [LARGE SCALE GENOMIC DNA]</scope>
    <source>
        <strain evidence="4 5">Jin1</strain>
    </source>
</reference>
<keyword evidence="5" id="KW-1185">Reference proteome</keyword>
<feature type="signal peptide" evidence="1">
    <location>
        <begin position="1"/>
        <end position="19"/>
    </location>
</feature>